<keyword evidence="4" id="KW-1185">Reference proteome</keyword>
<dbReference type="Pfam" id="PF13558">
    <property type="entry name" value="SbcC_Walker_B"/>
    <property type="match status" value="1"/>
</dbReference>
<dbReference type="RefSeq" id="WP_241912941.1">
    <property type="nucleotide sequence ID" value="NZ_CP093326.1"/>
</dbReference>
<dbReference type="EMBL" id="CP093326">
    <property type="protein sequence ID" value="UNK44473.1"/>
    <property type="molecule type" value="Genomic_DNA"/>
</dbReference>
<evidence type="ECO:0000256" key="1">
    <source>
        <dbReference type="SAM" id="Coils"/>
    </source>
</evidence>
<reference evidence="3 4" key="1">
    <citation type="submission" date="2022-03" db="EMBL/GenBank/DDBJ databases">
        <title>Isotopic signatures of nitrous oxide derived from detoxification processes.</title>
        <authorList>
            <person name="Behrendt U."/>
            <person name="Buchen C."/>
            <person name="Well R."/>
            <person name="Ulrich A."/>
            <person name="Rohe L."/>
            <person name="Kolb S."/>
            <person name="Schloter M."/>
            <person name="Horn M.A."/>
            <person name="Augustin J."/>
        </authorList>
    </citation>
    <scope>NUCLEOTIDE SEQUENCE [LARGE SCALE GENOMIC DNA]</scope>
    <source>
        <strain evidence="3 4">S4-C24</strain>
    </source>
</reference>
<keyword evidence="1" id="KW-0175">Coiled coil</keyword>
<name>A0ABY3W355_9MICC</name>
<protein>
    <submittedName>
        <fullName evidence="3">ATP-binding protein</fullName>
    </submittedName>
</protein>
<keyword evidence="3" id="KW-0067">ATP-binding</keyword>
<proteinExistence type="predicted"/>
<feature type="region of interest" description="Disordered" evidence="2">
    <location>
        <begin position="601"/>
        <end position="621"/>
    </location>
</feature>
<evidence type="ECO:0000313" key="4">
    <source>
        <dbReference type="Proteomes" id="UP000829069"/>
    </source>
</evidence>
<keyword evidence="3" id="KW-0547">Nucleotide-binding</keyword>
<organism evidence="3 4">
    <name type="scientific">Arthrobacter sulfonylureivorans</name>
    <dbReference type="NCBI Taxonomy" id="2486855"/>
    <lineage>
        <taxon>Bacteria</taxon>
        <taxon>Bacillati</taxon>
        <taxon>Actinomycetota</taxon>
        <taxon>Actinomycetes</taxon>
        <taxon>Micrococcales</taxon>
        <taxon>Micrococcaceae</taxon>
        <taxon>Arthrobacter</taxon>
    </lineage>
</organism>
<dbReference type="GO" id="GO:0005524">
    <property type="term" value="F:ATP binding"/>
    <property type="evidence" value="ECO:0007669"/>
    <property type="project" value="UniProtKB-KW"/>
</dbReference>
<dbReference type="InterPro" id="IPR027417">
    <property type="entry name" value="P-loop_NTPase"/>
</dbReference>
<feature type="compositionally biased region" description="Basic and acidic residues" evidence="2">
    <location>
        <begin position="609"/>
        <end position="618"/>
    </location>
</feature>
<feature type="coiled-coil region" evidence="1">
    <location>
        <begin position="691"/>
        <end position="728"/>
    </location>
</feature>
<dbReference type="SUPFAM" id="SSF52540">
    <property type="entry name" value="P-loop containing nucleoside triphosphate hydrolases"/>
    <property type="match status" value="1"/>
</dbReference>
<dbReference type="Pfam" id="PF13555">
    <property type="entry name" value="AAA_29"/>
    <property type="match status" value="1"/>
</dbReference>
<gene>
    <name evidence="3" type="ORF">MNQ99_10710</name>
</gene>
<evidence type="ECO:0000313" key="3">
    <source>
        <dbReference type="EMBL" id="UNK44473.1"/>
    </source>
</evidence>
<dbReference type="Proteomes" id="UP000829069">
    <property type="component" value="Chromosome"/>
</dbReference>
<sequence>MSIETILPMDGLLNPGQHRLTSVQLVNWGTFDGAHTIRVDRAGTLLTGGSGVGKSTIFDGMLQVLDARPRMNEAAQTNSGQASEERRTAFSYMRGRLGATPADGDDSQTATFYQRPGAIWSAVCLTFDNALGQTTSLAVMLDLPANGTEHNVGRFYVLHNKPLDIPRLESGMAGRFSKTSLETLLPGSQVFDSHKAFAERFRQALGIDQEKAFGLLRTLQTGKGLGGTVNDFFRNHVLDTPRTLVAAEEAVQDFSHLRSIRRQLERVRQQRDLLAPVPRLHQQLRETQSQLDRAILLADVALPLYRRRLALQCQDRQIDLLDAEAATAAQELAATEAARAALKQQTAQLTARYGSEGGAAVATLERELAAAQSEMRARQSVEESFRAEAQAAGLDADFSPGGLAAARSRAAVLVKELLTDAESVRERSNDAQGEAWSLKGQIRSLEQEIESFRRRTSNIRPESLERRRQICAATGIAEEELPFAGELIDLAPAEARWRPAAERALRSLASALLVPGERMNAVTRYLNEHNIRGFLRIIDVSAPLDGKAEAETDDLVTKLVTKDTAMGQWVRRKITAHYDYVCVEEPEQLAGVPRGVTLGGAVKRSSSTTEKDDRHTGASDHLLGFDNEDKIAALATRLLELRDTYGTADSESVERAREQQDLGRRLAAAKAVAADTRGWEEISSDAHAAAVAAAVERLEQARDANTDLEQLRFELETAELDLTAATEKIGVLKGEAARLSAGLAAARHRREGLAGDGEPAGQLTVELASELDALFAPHGEVTDLEILGEVCTKVERELLSSRGTLDRAKLEAGNQLVKIFEAYNRQWGSDHGTSLDGAADYAARYHDIVGEGLPQREAEFREYFNNRTYERFSDLLQLLDEERRSIASRLQPLNQILRRVNYHADSHLQIEIANAVPDASHKFRTDLKNALPVMGRRQTGDDMDARYLALDRIVERLASEDDRRWRAEVLDVRSHVDITCTNLLADGRAYTNLQASLMSGGEGQRFTAFIMASALAYQLGIAGQGFSTFGTVMMDEAFVKSSLAFAEASINALHEFGFQLLLAAPEDKVDLARFLGSVTEVLRDESANRSGILERGRSLARPVDIVLR</sequence>
<accession>A0ABY3W355</accession>
<feature type="coiled-coil region" evidence="1">
    <location>
        <begin position="318"/>
        <end position="381"/>
    </location>
</feature>
<evidence type="ECO:0000256" key="2">
    <source>
        <dbReference type="SAM" id="MobiDB-lite"/>
    </source>
</evidence>
<feature type="coiled-coil region" evidence="1">
    <location>
        <begin position="414"/>
        <end position="455"/>
    </location>
</feature>
<dbReference type="Gene3D" id="3.40.50.300">
    <property type="entry name" value="P-loop containing nucleotide triphosphate hydrolases"/>
    <property type="match status" value="1"/>
</dbReference>